<name>A0A1H0RI77_9CLOT</name>
<gene>
    <name evidence="1" type="ORF">H7E68_10870</name>
    <name evidence="2" type="ORF">SAMN04488529_103207</name>
</gene>
<proteinExistence type="predicted"/>
<dbReference type="AlphaFoldDB" id="A0A1H0RI77"/>
<dbReference type="EMBL" id="FNJM01000003">
    <property type="protein sequence ID" value="SDP29272.1"/>
    <property type="molecule type" value="Genomic_DNA"/>
</dbReference>
<evidence type="ECO:0000313" key="1">
    <source>
        <dbReference type="EMBL" id="MBB6715230.1"/>
    </source>
</evidence>
<dbReference type="Proteomes" id="UP000585258">
    <property type="component" value="Unassembled WGS sequence"/>
</dbReference>
<keyword evidence="3" id="KW-1185">Reference proteome</keyword>
<evidence type="ECO:0000313" key="4">
    <source>
        <dbReference type="Proteomes" id="UP000585258"/>
    </source>
</evidence>
<reference evidence="1 4" key="2">
    <citation type="submission" date="2020-08" db="EMBL/GenBank/DDBJ databases">
        <title>Clostridia isolated from Swiss meat.</title>
        <authorList>
            <person name="Wambui J."/>
            <person name="Stevens M.J.A."/>
            <person name="Stephan R."/>
        </authorList>
    </citation>
    <scope>NUCLEOTIDE SEQUENCE [LARGE SCALE GENOMIC DNA]</scope>
    <source>
        <strain evidence="1 4">CM001</strain>
    </source>
</reference>
<dbReference type="OrthoDB" id="1925583at2"/>
<organism evidence="2 3">
    <name type="scientific">Clostridium gasigenes</name>
    <dbReference type="NCBI Taxonomy" id="94869"/>
    <lineage>
        <taxon>Bacteria</taxon>
        <taxon>Bacillati</taxon>
        <taxon>Bacillota</taxon>
        <taxon>Clostridia</taxon>
        <taxon>Eubacteriales</taxon>
        <taxon>Clostridiaceae</taxon>
        <taxon>Clostridium</taxon>
    </lineage>
</organism>
<evidence type="ECO:0000313" key="3">
    <source>
        <dbReference type="Proteomes" id="UP000198597"/>
    </source>
</evidence>
<protein>
    <submittedName>
        <fullName evidence="1">UDP-N-acetylglucosamine pyrophosphorylase</fullName>
    </submittedName>
</protein>
<accession>A0A1H0RI77</accession>
<reference evidence="2 3" key="1">
    <citation type="submission" date="2016-10" db="EMBL/GenBank/DDBJ databases">
        <authorList>
            <person name="de Groot N.N."/>
        </authorList>
    </citation>
    <scope>NUCLEOTIDE SEQUENCE [LARGE SCALE GENOMIC DNA]</scope>
    <source>
        <strain evidence="2 3">DSM 12272</strain>
    </source>
</reference>
<dbReference type="Proteomes" id="UP000198597">
    <property type="component" value="Unassembled WGS sequence"/>
</dbReference>
<dbReference type="STRING" id="94869.SAMN04488529_103207"/>
<evidence type="ECO:0000313" key="2">
    <source>
        <dbReference type="EMBL" id="SDP29272.1"/>
    </source>
</evidence>
<dbReference type="RefSeq" id="WP_089968182.1">
    <property type="nucleotide sequence ID" value="NZ_FNJM01000003.1"/>
</dbReference>
<dbReference type="EMBL" id="JACKWY010000005">
    <property type="protein sequence ID" value="MBB6715230.1"/>
    <property type="molecule type" value="Genomic_DNA"/>
</dbReference>
<sequence length="138" mass="15758">MKYELTLYELGKLLKNIREEYKVNLLSKITLSGGWMTITGSVDIEEIPKTEIISKGNNIISIKVKTNKEEGSILKITGAKDKKFNIDIAQAKFKVISATGININRIQTNNEECKLRIDEDMIFTINTNEDNILKFLQY</sequence>